<dbReference type="FunFam" id="2.10.25.10:FF:000240">
    <property type="entry name" value="Vitamin K-dependent protein S"/>
    <property type="match status" value="1"/>
</dbReference>
<evidence type="ECO:0000256" key="6">
    <source>
        <dbReference type="ARBA" id="ARBA00023157"/>
    </source>
</evidence>
<dbReference type="PANTHER" id="PTHR24034:SF197">
    <property type="entry name" value="FIBULIN-7-LIKE"/>
    <property type="match status" value="1"/>
</dbReference>
<dbReference type="EMBL" id="JAAGNN010000013">
    <property type="protein sequence ID" value="KAF4081433.1"/>
    <property type="molecule type" value="Genomic_DNA"/>
</dbReference>
<dbReference type="InterPro" id="IPR000152">
    <property type="entry name" value="EGF-type_Asp/Asn_hydroxyl_site"/>
</dbReference>
<dbReference type="Gene3D" id="2.10.70.10">
    <property type="entry name" value="Complement Module, domain 1"/>
    <property type="match status" value="1"/>
</dbReference>
<organism evidence="12 13">
    <name type="scientific">Ameiurus melas</name>
    <name type="common">Black bullhead</name>
    <name type="synonym">Silurus melas</name>
    <dbReference type="NCBI Taxonomy" id="219545"/>
    <lineage>
        <taxon>Eukaryota</taxon>
        <taxon>Metazoa</taxon>
        <taxon>Chordata</taxon>
        <taxon>Craniata</taxon>
        <taxon>Vertebrata</taxon>
        <taxon>Euteleostomi</taxon>
        <taxon>Actinopterygii</taxon>
        <taxon>Neopterygii</taxon>
        <taxon>Teleostei</taxon>
        <taxon>Ostariophysi</taxon>
        <taxon>Siluriformes</taxon>
        <taxon>Ictaluridae</taxon>
        <taxon>Ameiurus</taxon>
    </lineage>
</organism>
<name>A0A7J6AF35_AMEME</name>
<dbReference type="Proteomes" id="UP000593565">
    <property type="component" value="Unassembled WGS sequence"/>
</dbReference>
<protein>
    <recommendedName>
        <fullName evidence="14">Fibulin 7</fullName>
    </recommendedName>
</protein>
<dbReference type="InterPro" id="IPR000742">
    <property type="entry name" value="EGF"/>
</dbReference>
<evidence type="ECO:0000256" key="9">
    <source>
        <dbReference type="SAM" id="SignalP"/>
    </source>
</evidence>
<dbReference type="PROSITE" id="PS00010">
    <property type="entry name" value="ASX_HYDROXYL"/>
    <property type="match status" value="1"/>
</dbReference>
<dbReference type="Gene3D" id="2.10.25.10">
    <property type="entry name" value="Laminin"/>
    <property type="match status" value="3"/>
</dbReference>
<dbReference type="CDD" id="cd00054">
    <property type="entry name" value="EGF_CA"/>
    <property type="match status" value="2"/>
</dbReference>
<accession>A0A7J6AF35</accession>
<keyword evidence="13" id="KW-1185">Reference proteome</keyword>
<comment type="caution">
    <text evidence="12">The sequence shown here is derived from an EMBL/GenBank/DDBJ whole genome shotgun (WGS) entry which is preliminary data.</text>
</comment>
<evidence type="ECO:0000259" key="10">
    <source>
        <dbReference type="PROSITE" id="PS50026"/>
    </source>
</evidence>
<comment type="similarity">
    <text evidence="2">Belongs to the fibulin family.</text>
</comment>
<feature type="signal peptide" evidence="9">
    <location>
        <begin position="1"/>
        <end position="21"/>
    </location>
</feature>
<dbReference type="InterPro" id="IPR001881">
    <property type="entry name" value="EGF-like_Ca-bd_dom"/>
</dbReference>
<dbReference type="SMART" id="SM00179">
    <property type="entry name" value="EGF_CA"/>
    <property type="match status" value="2"/>
</dbReference>
<dbReference type="InterPro" id="IPR000436">
    <property type="entry name" value="Sushi_SCR_CCP_dom"/>
</dbReference>
<evidence type="ECO:0000313" key="13">
    <source>
        <dbReference type="Proteomes" id="UP000593565"/>
    </source>
</evidence>
<dbReference type="InterPro" id="IPR050751">
    <property type="entry name" value="ECM_structural_protein"/>
</dbReference>
<dbReference type="InterPro" id="IPR055088">
    <property type="entry name" value="Fibulin_C"/>
</dbReference>
<gene>
    <name evidence="12" type="ORF">AMELA_G00161250</name>
</gene>
<evidence type="ECO:0000256" key="4">
    <source>
        <dbReference type="ARBA" id="ARBA00022536"/>
    </source>
</evidence>
<dbReference type="SMART" id="SM00181">
    <property type="entry name" value="EGF"/>
    <property type="match status" value="2"/>
</dbReference>
<keyword evidence="6 8" id="KW-1015">Disulfide bond</keyword>
<dbReference type="PROSITE" id="PS50026">
    <property type="entry name" value="EGF_3"/>
    <property type="match status" value="1"/>
</dbReference>
<dbReference type="Pfam" id="PF22914">
    <property type="entry name" value="Fibulin_C"/>
    <property type="match status" value="1"/>
</dbReference>
<dbReference type="SMART" id="SM00032">
    <property type="entry name" value="CCP"/>
    <property type="match status" value="1"/>
</dbReference>
<dbReference type="Pfam" id="PF00084">
    <property type="entry name" value="Sushi"/>
    <property type="match status" value="1"/>
</dbReference>
<evidence type="ECO:0000256" key="3">
    <source>
        <dbReference type="ARBA" id="ARBA00022530"/>
    </source>
</evidence>
<keyword evidence="3" id="KW-0964">Secreted</keyword>
<dbReference type="GO" id="GO:0005509">
    <property type="term" value="F:calcium ion binding"/>
    <property type="evidence" value="ECO:0007669"/>
    <property type="project" value="InterPro"/>
</dbReference>
<evidence type="ECO:0000313" key="12">
    <source>
        <dbReference type="EMBL" id="KAF4081433.1"/>
    </source>
</evidence>
<sequence>MYSGGIFLILFITCQMLGSQSQECVSRQDVQSTLRHVHKLLSAHETSFLHRVRTLRKKLNLLHNTTVKHRSNIGTGTNSTQICLPPNPPVNGRMLGQVFRVGHEVHFLCNPGFQLSGPETRECLDSFSWSGEEPTCKMVDAGTHNIPTSSTPTYVRPSRCIEFQGSLHCTCEQGYSISSQERGLCTDIDECELYRMTQTGRLCLHTCMNTAGSYYCQCPTGYSINIDNRSCQDIDECEKGVHNCTKEQVCVNTFGGHRCMVVECPRFRNASYIKTSPLLCERNPCVQGNKACLQAPVSVNFHFMSVVSNMSTPRVLFRVSAARILGDAMRFELLGNRGAGHFTLQRSSRQSGELLLTEPVQGPAMLETEVEMIELEKRTLLGRYVTKVTLFVSPYSF</sequence>
<reference evidence="12 13" key="1">
    <citation type="submission" date="2020-02" db="EMBL/GenBank/DDBJ databases">
        <title>A chromosome-scale genome assembly of the black bullhead catfish (Ameiurus melas).</title>
        <authorList>
            <person name="Wen M."/>
            <person name="Zham M."/>
            <person name="Cabau C."/>
            <person name="Klopp C."/>
            <person name="Donnadieu C."/>
            <person name="Roques C."/>
            <person name="Bouchez O."/>
            <person name="Lampietro C."/>
            <person name="Jouanno E."/>
            <person name="Herpin A."/>
            <person name="Louis A."/>
            <person name="Berthelot C."/>
            <person name="Parey E."/>
            <person name="Roest-Crollius H."/>
            <person name="Braasch I."/>
            <person name="Postlethwait J."/>
            <person name="Robinson-Rechavi M."/>
            <person name="Echchiki A."/>
            <person name="Begum T."/>
            <person name="Montfort J."/>
            <person name="Schartl M."/>
            <person name="Bobe J."/>
            <person name="Guiguen Y."/>
        </authorList>
    </citation>
    <scope>NUCLEOTIDE SEQUENCE [LARGE SCALE GENOMIC DNA]</scope>
    <source>
        <strain evidence="12">M_S1</strain>
        <tissue evidence="12">Blood</tissue>
    </source>
</reference>
<feature type="disulfide bond" evidence="8">
    <location>
        <begin position="109"/>
        <end position="136"/>
    </location>
</feature>
<evidence type="ECO:0000256" key="7">
    <source>
        <dbReference type="PROSITE-ProRule" id="PRU00076"/>
    </source>
</evidence>
<keyword evidence="3" id="KW-0272">Extracellular matrix</keyword>
<evidence type="ECO:0000256" key="8">
    <source>
        <dbReference type="PROSITE-ProRule" id="PRU00302"/>
    </source>
</evidence>
<evidence type="ECO:0000256" key="5">
    <source>
        <dbReference type="ARBA" id="ARBA00022737"/>
    </source>
</evidence>
<dbReference type="Pfam" id="PF12662">
    <property type="entry name" value="cEGF"/>
    <property type="match status" value="1"/>
</dbReference>
<dbReference type="PANTHER" id="PTHR24034">
    <property type="entry name" value="EGF-LIKE DOMAIN-CONTAINING PROTEIN"/>
    <property type="match status" value="1"/>
</dbReference>
<feature type="domain" description="EGF-like" evidence="10">
    <location>
        <begin position="187"/>
        <end position="232"/>
    </location>
</feature>
<keyword evidence="8" id="KW-0768">Sushi</keyword>
<evidence type="ECO:0008006" key="14">
    <source>
        <dbReference type="Google" id="ProtNLM"/>
    </source>
</evidence>
<dbReference type="InterPro" id="IPR035976">
    <property type="entry name" value="Sushi/SCR/CCP_sf"/>
</dbReference>
<evidence type="ECO:0000256" key="1">
    <source>
        <dbReference type="ARBA" id="ARBA00004498"/>
    </source>
</evidence>
<dbReference type="SUPFAM" id="SSF57535">
    <property type="entry name" value="Complement control module/SCR domain"/>
    <property type="match status" value="1"/>
</dbReference>
<evidence type="ECO:0000256" key="2">
    <source>
        <dbReference type="ARBA" id="ARBA00006127"/>
    </source>
</evidence>
<keyword evidence="5" id="KW-0677">Repeat</keyword>
<keyword evidence="4 7" id="KW-0245">EGF-like domain</keyword>
<feature type="domain" description="Sushi" evidence="11">
    <location>
        <begin position="81"/>
        <end position="138"/>
    </location>
</feature>
<evidence type="ECO:0000259" key="11">
    <source>
        <dbReference type="PROSITE" id="PS50923"/>
    </source>
</evidence>
<dbReference type="PROSITE" id="PS01186">
    <property type="entry name" value="EGF_2"/>
    <property type="match status" value="1"/>
</dbReference>
<dbReference type="CDD" id="cd00033">
    <property type="entry name" value="CCP"/>
    <property type="match status" value="1"/>
</dbReference>
<dbReference type="InterPro" id="IPR026823">
    <property type="entry name" value="cEGF"/>
</dbReference>
<keyword evidence="9" id="KW-0732">Signal</keyword>
<dbReference type="AlphaFoldDB" id="A0A7J6AF35"/>
<dbReference type="SUPFAM" id="SSF57196">
    <property type="entry name" value="EGF/Laminin"/>
    <property type="match status" value="2"/>
</dbReference>
<feature type="chain" id="PRO_5029753981" description="Fibulin 7" evidence="9">
    <location>
        <begin position="22"/>
        <end position="397"/>
    </location>
</feature>
<dbReference type="PROSITE" id="PS50923">
    <property type="entry name" value="SUSHI"/>
    <property type="match status" value="1"/>
</dbReference>
<proteinExistence type="inferred from homology"/>
<comment type="subcellular location">
    <subcellularLocation>
        <location evidence="1">Secreted</location>
        <location evidence="1">Extracellular space</location>
        <location evidence="1">Extracellular matrix</location>
    </subcellularLocation>
</comment>
<comment type="caution">
    <text evidence="7">Lacks conserved residue(s) required for the propagation of feature annotation.</text>
</comment>